<dbReference type="GO" id="GO:0016705">
    <property type="term" value="F:oxidoreductase activity, acting on paired donors, with incorporation or reduction of molecular oxygen"/>
    <property type="evidence" value="ECO:0007669"/>
    <property type="project" value="InterPro"/>
</dbReference>
<evidence type="ECO:0000313" key="2">
    <source>
        <dbReference type="Proteomes" id="UP001055115"/>
    </source>
</evidence>
<dbReference type="RefSeq" id="XP_049127507.1">
    <property type="nucleotide sequence ID" value="XM_049271550.1"/>
</dbReference>
<sequence length="165" mass="19198">MNTQLLLAITAFAVLAQLAITFLRWLRSPLRSVLGPLLGRFTNPWYLHRVKQGSLEYVNSQLHEEHSRIKMTRKLKVSMSSGTVRIDNYSINDTESSKIIYGHGTQFPKSDWYAAWQPGEKMWNIFADRDIKNHAYNRRFYSKAYSMTSLIHYEPFVDECGALFS</sequence>
<evidence type="ECO:0000313" key="1">
    <source>
        <dbReference type="EMBL" id="GKT45157.1"/>
    </source>
</evidence>
<name>A0AA37NXE4_9PEZI</name>
<organism evidence="1 2">
    <name type="scientific">Colletotrichum spaethianum</name>
    <dbReference type="NCBI Taxonomy" id="700344"/>
    <lineage>
        <taxon>Eukaryota</taxon>
        <taxon>Fungi</taxon>
        <taxon>Dikarya</taxon>
        <taxon>Ascomycota</taxon>
        <taxon>Pezizomycotina</taxon>
        <taxon>Sordariomycetes</taxon>
        <taxon>Hypocreomycetidae</taxon>
        <taxon>Glomerellales</taxon>
        <taxon>Glomerellaceae</taxon>
        <taxon>Colletotrichum</taxon>
        <taxon>Colletotrichum spaethianum species complex</taxon>
    </lineage>
</organism>
<dbReference type="AlphaFoldDB" id="A0AA37NXE4"/>
<comment type="caution">
    <text evidence="1">The sequence shown here is derived from an EMBL/GenBank/DDBJ whole genome shotgun (WGS) entry which is preliminary data.</text>
</comment>
<keyword evidence="2" id="KW-1185">Reference proteome</keyword>
<dbReference type="Proteomes" id="UP001055115">
    <property type="component" value="Unassembled WGS sequence"/>
</dbReference>
<keyword evidence="1" id="KW-0560">Oxidoreductase</keyword>
<keyword evidence="1" id="KW-0503">Monooxygenase</keyword>
<accession>A0AA37NXE4</accession>
<dbReference type="GO" id="GO:0004497">
    <property type="term" value="F:monooxygenase activity"/>
    <property type="evidence" value="ECO:0007669"/>
    <property type="project" value="UniProtKB-KW"/>
</dbReference>
<reference evidence="1 2" key="1">
    <citation type="submission" date="2022-03" db="EMBL/GenBank/DDBJ databases">
        <title>Genome data of Colletotrichum spp.</title>
        <authorList>
            <person name="Utami Y.D."/>
            <person name="Hiruma K."/>
        </authorList>
    </citation>
    <scope>NUCLEOTIDE SEQUENCE [LARGE SCALE GENOMIC DNA]</scope>
    <source>
        <strain evidence="1 2">MAFF 239500</strain>
    </source>
</reference>
<dbReference type="InterPro" id="IPR036396">
    <property type="entry name" value="Cyt_P450_sf"/>
</dbReference>
<dbReference type="EMBL" id="BQXU01000012">
    <property type="protein sequence ID" value="GKT45157.1"/>
    <property type="molecule type" value="Genomic_DNA"/>
</dbReference>
<proteinExistence type="predicted"/>
<dbReference type="GO" id="GO:0005506">
    <property type="term" value="F:iron ion binding"/>
    <property type="evidence" value="ECO:0007669"/>
    <property type="project" value="InterPro"/>
</dbReference>
<protein>
    <submittedName>
        <fullName evidence="1">Cytochrome P450 monooxygenase gsfF</fullName>
    </submittedName>
</protein>
<dbReference type="SUPFAM" id="SSF48264">
    <property type="entry name" value="Cytochrome P450"/>
    <property type="match status" value="1"/>
</dbReference>
<gene>
    <name evidence="1" type="ORF">ColSpa_05338</name>
</gene>
<dbReference type="GO" id="GO:0020037">
    <property type="term" value="F:heme binding"/>
    <property type="evidence" value="ECO:0007669"/>
    <property type="project" value="InterPro"/>
</dbReference>
<dbReference type="GeneID" id="73326140"/>